<accession>A0ABV2TA58</accession>
<feature type="signal peptide" evidence="6">
    <location>
        <begin position="1"/>
        <end position="19"/>
    </location>
</feature>
<dbReference type="SUPFAM" id="SSF52833">
    <property type="entry name" value="Thioredoxin-like"/>
    <property type="match status" value="1"/>
</dbReference>
<protein>
    <submittedName>
        <fullName evidence="8">TlpA disulfide reductase family protein</fullName>
    </submittedName>
</protein>
<dbReference type="PROSITE" id="PS00194">
    <property type="entry name" value="THIOREDOXIN_1"/>
    <property type="match status" value="1"/>
</dbReference>
<keyword evidence="4" id="KW-0676">Redox-active center</keyword>
<feature type="region of interest" description="Disordered" evidence="5">
    <location>
        <begin position="382"/>
        <end position="405"/>
    </location>
</feature>
<keyword evidence="6" id="KW-0732">Signal</keyword>
<dbReference type="EMBL" id="JBEXAC010000002">
    <property type="protein sequence ID" value="MET6999913.1"/>
    <property type="molecule type" value="Genomic_DNA"/>
</dbReference>
<keyword evidence="9" id="KW-1185">Reference proteome</keyword>
<dbReference type="RefSeq" id="WP_354662474.1">
    <property type="nucleotide sequence ID" value="NZ_JBEXAC010000002.1"/>
</dbReference>
<keyword evidence="2" id="KW-0201">Cytochrome c-type biogenesis</keyword>
<dbReference type="PROSITE" id="PS51352">
    <property type="entry name" value="THIOREDOXIN_2"/>
    <property type="match status" value="1"/>
</dbReference>
<feature type="domain" description="Thioredoxin" evidence="7">
    <location>
        <begin position="233"/>
        <end position="376"/>
    </location>
</feature>
<dbReference type="InterPro" id="IPR025380">
    <property type="entry name" value="DUF4369"/>
</dbReference>
<keyword evidence="3" id="KW-1015">Disulfide bond</keyword>
<dbReference type="CDD" id="cd02966">
    <property type="entry name" value="TlpA_like_family"/>
    <property type="match status" value="1"/>
</dbReference>
<dbReference type="Proteomes" id="UP001549749">
    <property type="component" value="Unassembled WGS sequence"/>
</dbReference>
<dbReference type="InterPro" id="IPR013766">
    <property type="entry name" value="Thioredoxin_domain"/>
</dbReference>
<dbReference type="Pfam" id="PF00578">
    <property type="entry name" value="AhpC-TSA"/>
    <property type="match status" value="1"/>
</dbReference>
<dbReference type="PANTHER" id="PTHR42852">
    <property type="entry name" value="THIOL:DISULFIDE INTERCHANGE PROTEIN DSBE"/>
    <property type="match status" value="1"/>
</dbReference>
<evidence type="ECO:0000259" key="7">
    <source>
        <dbReference type="PROSITE" id="PS51352"/>
    </source>
</evidence>
<evidence type="ECO:0000313" key="9">
    <source>
        <dbReference type="Proteomes" id="UP001549749"/>
    </source>
</evidence>
<dbReference type="InterPro" id="IPR017937">
    <property type="entry name" value="Thioredoxin_CS"/>
</dbReference>
<evidence type="ECO:0000256" key="3">
    <source>
        <dbReference type="ARBA" id="ARBA00023157"/>
    </source>
</evidence>
<evidence type="ECO:0000256" key="6">
    <source>
        <dbReference type="SAM" id="SignalP"/>
    </source>
</evidence>
<feature type="chain" id="PRO_5046514572" evidence="6">
    <location>
        <begin position="20"/>
        <end position="405"/>
    </location>
</feature>
<dbReference type="InterPro" id="IPR036249">
    <property type="entry name" value="Thioredoxin-like_sf"/>
</dbReference>
<dbReference type="InterPro" id="IPR050553">
    <property type="entry name" value="Thioredoxin_ResA/DsbE_sf"/>
</dbReference>
<dbReference type="Gene3D" id="3.40.30.10">
    <property type="entry name" value="Glutaredoxin"/>
    <property type="match status" value="1"/>
</dbReference>
<evidence type="ECO:0000256" key="1">
    <source>
        <dbReference type="ARBA" id="ARBA00004196"/>
    </source>
</evidence>
<evidence type="ECO:0000256" key="2">
    <source>
        <dbReference type="ARBA" id="ARBA00022748"/>
    </source>
</evidence>
<sequence length="405" mass="45439">MKTLIAGTALLLASLSSTAQQQVVLKGTVTGDLKGNNKMYFYTRTMNDSAIIENGQYTYSFTFEEPVNIMLLPEYVKTQRMMYVPFGILFDQPATYTITTDIEKGMESSVVKGTETVELLGAYDKQKKAAWKKISEALSTEFGQPWMQEDNPRYPEFEKRQQALQQQYLVPVLEKLVKEHPGSYAAAYTLQSDGRSALTTAQQERMYGMLSKKMQASKSGKDFYNYIQGVKNSAVGKKIKDFTLPDPQDQNFTFSSLKGKYILIDFWASWCAPCRQSFPRMREVYSAYKDKNFEILSISIDQSKPDWLKAVKQENNPWPQVLDNKSISASGFAITGVPTTFLIGPDGKIVMKEVGFDPNGNGTMEQKLAAIFGSAVPVKEEKATKQPDTPKQGEAVKAIPMTLMQ</sequence>
<gene>
    <name evidence="8" type="ORF">ABR189_21165</name>
</gene>
<dbReference type="PANTHER" id="PTHR42852:SF6">
    <property type="entry name" value="THIOL:DISULFIDE INTERCHANGE PROTEIN DSBE"/>
    <property type="match status" value="1"/>
</dbReference>
<evidence type="ECO:0000256" key="5">
    <source>
        <dbReference type="SAM" id="MobiDB-lite"/>
    </source>
</evidence>
<evidence type="ECO:0000256" key="4">
    <source>
        <dbReference type="ARBA" id="ARBA00023284"/>
    </source>
</evidence>
<proteinExistence type="predicted"/>
<dbReference type="Pfam" id="PF14289">
    <property type="entry name" value="DUF4369"/>
    <property type="match status" value="1"/>
</dbReference>
<reference evidence="8 9" key="1">
    <citation type="submission" date="2024-06" db="EMBL/GenBank/DDBJ databases">
        <title>Chitinophaga defluvii sp. nov., isolated from municipal sewage.</title>
        <authorList>
            <person name="Zhang L."/>
        </authorList>
    </citation>
    <scope>NUCLEOTIDE SEQUENCE [LARGE SCALE GENOMIC DNA]</scope>
    <source>
        <strain evidence="8 9">H8</strain>
    </source>
</reference>
<organism evidence="8 9">
    <name type="scientific">Chitinophaga defluvii</name>
    <dbReference type="NCBI Taxonomy" id="3163343"/>
    <lineage>
        <taxon>Bacteria</taxon>
        <taxon>Pseudomonadati</taxon>
        <taxon>Bacteroidota</taxon>
        <taxon>Chitinophagia</taxon>
        <taxon>Chitinophagales</taxon>
        <taxon>Chitinophagaceae</taxon>
        <taxon>Chitinophaga</taxon>
    </lineage>
</organism>
<dbReference type="InterPro" id="IPR000866">
    <property type="entry name" value="AhpC/TSA"/>
</dbReference>
<evidence type="ECO:0000313" key="8">
    <source>
        <dbReference type="EMBL" id="MET6999913.1"/>
    </source>
</evidence>
<comment type="caution">
    <text evidence="8">The sequence shown here is derived from an EMBL/GenBank/DDBJ whole genome shotgun (WGS) entry which is preliminary data.</text>
</comment>
<comment type="subcellular location">
    <subcellularLocation>
        <location evidence="1">Cell envelope</location>
    </subcellularLocation>
</comment>
<name>A0ABV2TA58_9BACT</name>